<dbReference type="GeneID" id="90540958"/>
<organism evidence="3 4">
    <name type="scientific">Vairimorpha necatrix</name>
    <dbReference type="NCBI Taxonomy" id="6039"/>
    <lineage>
        <taxon>Eukaryota</taxon>
        <taxon>Fungi</taxon>
        <taxon>Fungi incertae sedis</taxon>
        <taxon>Microsporidia</taxon>
        <taxon>Nosematidae</taxon>
        <taxon>Vairimorpha</taxon>
    </lineage>
</organism>
<dbReference type="KEGG" id="vnx:VNE69_03362"/>
<dbReference type="RefSeq" id="XP_065329298.1">
    <property type="nucleotide sequence ID" value="XM_065473226.1"/>
</dbReference>
<dbReference type="PROSITE" id="PS50302">
    <property type="entry name" value="PUM"/>
    <property type="match status" value="1"/>
</dbReference>
<dbReference type="EMBL" id="CP142728">
    <property type="protein sequence ID" value="WUR03153.1"/>
    <property type="molecule type" value="Genomic_DNA"/>
</dbReference>
<gene>
    <name evidence="3" type="ORF">VNE69_03362</name>
</gene>
<feature type="repeat" description="Pumilio" evidence="2">
    <location>
        <begin position="257"/>
        <end position="297"/>
    </location>
</feature>
<dbReference type="SUPFAM" id="SSF48371">
    <property type="entry name" value="ARM repeat"/>
    <property type="match status" value="1"/>
</dbReference>
<name>A0AAX4JB14_9MICR</name>
<evidence type="ECO:0000256" key="1">
    <source>
        <dbReference type="ARBA" id="ARBA00022737"/>
    </source>
</evidence>
<dbReference type="InterPro" id="IPR016024">
    <property type="entry name" value="ARM-type_fold"/>
</dbReference>
<keyword evidence="4" id="KW-1185">Reference proteome</keyword>
<dbReference type="InterPro" id="IPR001313">
    <property type="entry name" value="Pumilio_RNA-bd_rpt"/>
</dbReference>
<keyword evidence="1" id="KW-0677">Repeat</keyword>
<proteinExistence type="predicted"/>
<accession>A0AAX4JB14</accession>
<dbReference type="AlphaFoldDB" id="A0AAX4JB14"/>
<reference evidence="3" key="1">
    <citation type="journal article" date="2024" name="BMC Genomics">
        <title>Functional annotation of a divergent genome using sequence and structure-based similarity.</title>
        <authorList>
            <person name="Svedberg D."/>
            <person name="Winiger R.R."/>
            <person name="Berg A."/>
            <person name="Sharma H."/>
            <person name="Tellgren-Roth C."/>
            <person name="Debrunner-Vossbrinck B.A."/>
            <person name="Vossbrinck C.R."/>
            <person name="Barandun J."/>
        </authorList>
    </citation>
    <scope>NUCLEOTIDE SEQUENCE</scope>
    <source>
        <strain evidence="3">Illinois isolate</strain>
    </source>
</reference>
<evidence type="ECO:0000313" key="3">
    <source>
        <dbReference type="EMBL" id="WUR03153.1"/>
    </source>
</evidence>
<dbReference type="InterPro" id="IPR011989">
    <property type="entry name" value="ARM-like"/>
</dbReference>
<evidence type="ECO:0000313" key="4">
    <source>
        <dbReference type="Proteomes" id="UP001334084"/>
    </source>
</evidence>
<sequence length="387" mass="44923">MKNLTIEKPTTLIKITKNIKKLKLRPANEFDKGIDFYDSESEIDDSCMFNSFYESKENEDKIHFSKICPFENFSTNITKLQKLIHKPTTLESTKNLDVFLLSSLKFDLRIKNYEALQNNVFVYFYSEIDAISFYKQYYNYFELSFQNLCYWPAFLSETFIENEPTVLHSDKQIPNTAIEDINENIIYGRQRFLDTVQYFNNLKGILNKVELQKISEGLSNGSTDFVFKNSKELAVGTKSNKLMQDAIKILSGEEIENLLKHFGYDIAAIAASKHGAYTIQTLLNFSTNESHKKLIIEYFSKEGEYLLAHEIGNYTFQKLLAFDEKLVCEFFLNNFDDVVYQDLGLKVFKKCLDPLVPFKDELLTKLNSYTDLSAGLLIQLRTIISNM</sequence>
<dbReference type="Proteomes" id="UP001334084">
    <property type="component" value="Chromosome 3"/>
</dbReference>
<dbReference type="Gene3D" id="1.25.10.10">
    <property type="entry name" value="Leucine-rich Repeat Variant"/>
    <property type="match status" value="1"/>
</dbReference>
<protein>
    <submittedName>
        <fullName evidence="3">Pumilio domain-containing protein</fullName>
    </submittedName>
</protein>
<dbReference type="GO" id="GO:0003723">
    <property type="term" value="F:RNA binding"/>
    <property type="evidence" value="ECO:0007669"/>
    <property type="project" value="InterPro"/>
</dbReference>
<evidence type="ECO:0000256" key="2">
    <source>
        <dbReference type="PROSITE-ProRule" id="PRU00317"/>
    </source>
</evidence>